<evidence type="ECO:0000256" key="1">
    <source>
        <dbReference type="ARBA" id="ARBA00004236"/>
    </source>
</evidence>
<name>A0A6P5LLU2_PHACI</name>
<evidence type="ECO:0000259" key="8">
    <source>
        <dbReference type="PROSITE" id="PS50835"/>
    </source>
</evidence>
<dbReference type="PANTHER" id="PTHR16675:SF67">
    <property type="entry name" value="IG-LIKE DOMAIN-CONTAINING PROTEIN"/>
    <property type="match status" value="1"/>
</dbReference>
<dbReference type="RefSeq" id="XP_020856816.1">
    <property type="nucleotide sequence ID" value="XM_021001157.1"/>
</dbReference>
<dbReference type="InterPro" id="IPR007110">
    <property type="entry name" value="Ig-like_dom"/>
</dbReference>
<dbReference type="Pfam" id="PF00129">
    <property type="entry name" value="MHC_I"/>
    <property type="match status" value="1"/>
</dbReference>
<protein>
    <submittedName>
        <fullName evidence="10">Zinc-alpha-2-glycoprotein-like isoform X1</fullName>
    </submittedName>
</protein>
<evidence type="ECO:0000256" key="6">
    <source>
        <dbReference type="ARBA" id="ARBA00023180"/>
    </source>
</evidence>
<keyword evidence="5" id="KW-1015">Disulfide bond</keyword>
<evidence type="ECO:0000256" key="7">
    <source>
        <dbReference type="SAM" id="Phobius"/>
    </source>
</evidence>
<keyword evidence="7" id="KW-1133">Transmembrane helix</keyword>
<dbReference type="SUPFAM" id="SSF48726">
    <property type="entry name" value="Immunoglobulin"/>
    <property type="match status" value="1"/>
</dbReference>
<dbReference type="InterPro" id="IPR003597">
    <property type="entry name" value="Ig_C1-set"/>
</dbReference>
<evidence type="ECO:0000256" key="3">
    <source>
        <dbReference type="ARBA" id="ARBA00022729"/>
    </source>
</evidence>
<evidence type="ECO:0000313" key="9">
    <source>
        <dbReference type="Proteomes" id="UP000515140"/>
    </source>
</evidence>
<sequence>MLLRKPSNHKMKSRKSRRKSFSFWLYIIGVFAMRETEAAHHSHEILFTAVGTSKTLLSFTMVSFLDDVEIAFYDKKHQQLVIKEAWVSHVLGADFIEDQQYKLMHNEIDYLWALQNWVQNDTLGKKNHTVQIWHNCHLERDIHVSSRIWCAVDGEDFCQMDEQISHWVAKKPEAEPAVLLAEEIYCSKKVKRYLEDYCVQPMRKVLQYSNIRDNVPPEVTVSWHHAPDGNVTLSCTATGFYPSSILLHWEKDKQLVVWGQESSSGILPNIDVTFYLQITLKLQSRDMEPGYTCVVEHSELETPAMYHVPVKPAKVGPWYMTLSILAVVTMLLSCAAAFITWKKRKTESTFSGSPGSANK</sequence>
<organism evidence="9 10">
    <name type="scientific">Phascolarctos cinereus</name>
    <name type="common">Koala</name>
    <dbReference type="NCBI Taxonomy" id="38626"/>
    <lineage>
        <taxon>Eukaryota</taxon>
        <taxon>Metazoa</taxon>
        <taxon>Chordata</taxon>
        <taxon>Craniata</taxon>
        <taxon>Vertebrata</taxon>
        <taxon>Euteleostomi</taxon>
        <taxon>Mammalia</taxon>
        <taxon>Metatheria</taxon>
        <taxon>Diprotodontia</taxon>
        <taxon>Phascolarctidae</taxon>
        <taxon>Phascolarctos</taxon>
    </lineage>
</organism>
<keyword evidence="3" id="KW-0732">Signal</keyword>
<dbReference type="GO" id="GO:0009897">
    <property type="term" value="C:external side of plasma membrane"/>
    <property type="evidence" value="ECO:0007669"/>
    <property type="project" value="TreeGrafter"/>
</dbReference>
<keyword evidence="6" id="KW-0325">Glycoprotein</keyword>
<proteinExistence type="predicted"/>
<dbReference type="SMART" id="SM00407">
    <property type="entry name" value="IGc1"/>
    <property type="match status" value="1"/>
</dbReference>
<dbReference type="GeneID" id="110218436"/>
<keyword evidence="2" id="KW-1003">Cell membrane</keyword>
<feature type="domain" description="Ig-like" evidence="8">
    <location>
        <begin position="217"/>
        <end position="298"/>
    </location>
</feature>
<dbReference type="InterPro" id="IPR013783">
    <property type="entry name" value="Ig-like_fold"/>
</dbReference>
<dbReference type="InParanoid" id="A0A6P5LLU2"/>
<gene>
    <name evidence="10" type="primary">LOC110218436</name>
</gene>
<dbReference type="SUPFAM" id="SSF54452">
    <property type="entry name" value="MHC antigen-recognition domain"/>
    <property type="match status" value="1"/>
</dbReference>
<dbReference type="Proteomes" id="UP000515140">
    <property type="component" value="Unplaced"/>
</dbReference>
<evidence type="ECO:0000313" key="10">
    <source>
        <dbReference type="RefSeq" id="XP_020856816.1"/>
    </source>
</evidence>
<dbReference type="InterPro" id="IPR011161">
    <property type="entry name" value="MHC_I-like_Ag-recog"/>
</dbReference>
<reference evidence="10" key="1">
    <citation type="submission" date="2025-08" db="UniProtKB">
        <authorList>
            <consortium name="RefSeq"/>
        </authorList>
    </citation>
    <scope>IDENTIFICATION</scope>
    <source>
        <tissue evidence="10">Spleen</tissue>
    </source>
</reference>
<accession>A0A6P5LLU2</accession>
<dbReference type="InterPro" id="IPR037055">
    <property type="entry name" value="MHC_I-like_Ag-recog_sf"/>
</dbReference>
<comment type="subcellular location">
    <subcellularLocation>
        <location evidence="1">Cell membrane</location>
    </subcellularLocation>
</comment>
<keyword evidence="7" id="KW-0812">Transmembrane</keyword>
<dbReference type="FunFam" id="3.30.500.10:FF:000003">
    <property type="entry name" value="IgG receptor FcRn large subunit p51"/>
    <property type="match status" value="1"/>
</dbReference>
<dbReference type="PANTHER" id="PTHR16675">
    <property type="entry name" value="MHC CLASS I-RELATED"/>
    <property type="match status" value="1"/>
</dbReference>
<dbReference type="Gene3D" id="3.30.500.10">
    <property type="entry name" value="MHC class I-like antigen recognition-like"/>
    <property type="match status" value="1"/>
</dbReference>
<dbReference type="InterPro" id="IPR050208">
    <property type="entry name" value="MHC_class-I_related"/>
</dbReference>
<evidence type="ECO:0000256" key="5">
    <source>
        <dbReference type="ARBA" id="ARBA00023157"/>
    </source>
</evidence>
<dbReference type="GO" id="GO:0005615">
    <property type="term" value="C:extracellular space"/>
    <property type="evidence" value="ECO:0007669"/>
    <property type="project" value="TreeGrafter"/>
</dbReference>
<dbReference type="Gene3D" id="2.60.40.10">
    <property type="entry name" value="Immunoglobulins"/>
    <property type="match status" value="1"/>
</dbReference>
<keyword evidence="4 7" id="KW-0472">Membrane</keyword>
<feature type="transmembrane region" description="Helical" evidence="7">
    <location>
        <begin position="318"/>
        <end position="341"/>
    </location>
</feature>
<keyword evidence="9" id="KW-1185">Reference proteome</keyword>
<dbReference type="FunFam" id="2.60.40.10:FF:002056">
    <property type="entry name" value="MHC class I antigen"/>
    <property type="match status" value="1"/>
</dbReference>
<dbReference type="InterPro" id="IPR036179">
    <property type="entry name" value="Ig-like_dom_sf"/>
</dbReference>
<dbReference type="InterPro" id="IPR011162">
    <property type="entry name" value="MHC_I/II-like_Ag-recog"/>
</dbReference>
<dbReference type="AlphaFoldDB" id="A0A6P5LLU2"/>
<dbReference type="PROSITE" id="PS50835">
    <property type="entry name" value="IG_LIKE"/>
    <property type="match status" value="1"/>
</dbReference>
<evidence type="ECO:0000256" key="4">
    <source>
        <dbReference type="ARBA" id="ARBA00023136"/>
    </source>
</evidence>
<dbReference type="GO" id="GO:0006955">
    <property type="term" value="P:immune response"/>
    <property type="evidence" value="ECO:0007669"/>
    <property type="project" value="TreeGrafter"/>
</dbReference>
<dbReference type="KEGG" id="pcw:110218436"/>
<dbReference type="Pfam" id="PF07654">
    <property type="entry name" value="C1-set"/>
    <property type="match status" value="1"/>
</dbReference>
<evidence type="ECO:0000256" key="2">
    <source>
        <dbReference type="ARBA" id="ARBA00022475"/>
    </source>
</evidence>